<dbReference type="Gene3D" id="3.40.50.1110">
    <property type="entry name" value="SGNH hydrolase"/>
    <property type="match status" value="1"/>
</dbReference>
<dbReference type="PIRSF" id="PIRSF021438">
    <property type="entry name" value="DltD"/>
    <property type="match status" value="1"/>
</dbReference>
<dbReference type="SUPFAM" id="SSF52266">
    <property type="entry name" value="SGNH hydrolase"/>
    <property type="match status" value="1"/>
</dbReference>
<keyword evidence="1" id="KW-0472">Membrane</keyword>
<dbReference type="EMBL" id="CABWMC010000032">
    <property type="protein sequence ID" value="VXC77855.1"/>
    <property type="molecule type" value="Genomic_DNA"/>
</dbReference>
<comment type="similarity">
    <text evidence="1">Belongs to the DltD family.</text>
</comment>
<dbReference type="UniPathway" id="UPA00556"/>
<dbReference type="InterPro" id="IPR006998">
    <property type="entry name" value="DltD"/>
</dbReference>
<organism evidence="2 3">
    <name type="scientific">Bacillus mycoides</name>
    <dbReference type="NCBI Taxonomy" id="1405"/>
    <lineage>
        <taxon>Bacteria</taxon>
        <taxon>Bacillati</taxon>
        <taxon>Bacillota</taxon>
        <taxon>Bacilli</taxon>
        <taxon>Bacillales</taxon>
        <taxon>Bacillaceae</taxon>
        <taxon>Bacillus</taxon>
        <taxon>Bacillus cereus group</taxon>
    </lineage>
</organism>
<evidence type="ECO:0000313" key="2">
    <source>
        <dbReference type="EMBL" id="VXC77855.1"/>
    </source>
</evidence>
<accession>A0A654BBR1</accession>
<proteinExistence type="inferred from homology"/>
<dbReference type="Pfam" id="PF04914">
    <property type="entry name" value="DltD"/>
    <property type="match status" value="1"/>
</dbReference>
<evidence type="ECO:0000313" key="3">
    <source>
        <dbReference type="Proteomes" id="UP000437562"/>
    </source>
</evidence>
<reference evidence="2 3" key="1">
    <citation type="submission" date="2019-10" db="EMBL/GenBank/DDBJ databases">
        <authorList>
            <person name="Karimi E."/>
        </authorList>
    </citation>
    <scope>NUCLEOTIDE SEQUENCE [LARGE SCALE GENOMIC DNA]</scope>
    <source>
        <strain evidence="2">Bacillus sp. 71</strain>
    </source>
</reference>
<dbReference type="NCBIfam" id="TIGR04092">
    <property type="entry name" value="LTA_DltD"/>
    <property type="match status" value="1"/>
</dbReference>
<dbReference type="InterPro" id="IPR036514">
    <property type="entry name" value="SGNH_hydro_sf"/>
</dbReference>
<dbReference type="GO" id="GO:0005886">
    <property type="term" value="C:plasma membrane"/>
    <property type="evidence" value="ECO:0007669"/>
    <property type="project" value="UniProtKB-UniRule"/>
</dbReference>
<evidence type="ECO:0000256" key="1">
    <source>
        <dbReference type="PIRNR" id="PIRNR021438"/>
    </source>
</evidence>
<sequence length="395" mass="45934">MKMKMKHAFGPIILACLLFFIVLLIPSKSLVLLISDKKIEDAATSLQKEKLQSVFLQQKMLENSQYLPMYGSSEFLRMDAYHPSNYFKVNPAGFTPFLIGTGGTQSLAHILNMTSTMDELEGKKVVFVLSPQWFTKNGVSQGDFTNNFSKQQAYHFIFNDEIKPEMKKKIAKRLLDYKVVRKDAILSSSLESIVYNDTKHNIKAGLAKPLAYMYRNILDHRDLFNSLFKIEPMKEETNMGLRSLSWEDARKHAEQEGKVGSTTNTFGIENPYYYKHNLKKKLKGLKNFRANESYDDSPEYDDLQIVLDLFKEKNVKPLFISVPVNGPWYDYAGFPKERRDVYYNKVRDQVEKAGYPVVDFSSHEYDKYFLKDTIHLGWKGWIYFDEAVQKFYSEK</sequence>
<dbReference type="AlphaFoldDB" id="A0A654BBR1"/>
<dbReference type="Proteomes" id="UP000437562">
    <property type="component" value="Unassembled WGS sequence"/>
</dbReference>
<protein>
    <recommendedName>
        <fullName evidence="1">Protein DltD</fullName>
    </recommendedName>
</protein>
<comment type="pathway">
    <text evidence="1">Cell wall biogenesis; lipoteichoic acid biosynthesis.</text>
</comment>
<name>A0A654BBR1_BACMY</name>
<dbReference type="PANTHER" id="PTHR40039">
    <property type="entry name" value="PROTEIN DLTD"/>
    <property type="match status" value="1"/>
</dbReference>
<dbReference type="GO" id="GO:0070395">
    <property type="term" value="P:lipoteichoic acid biosynthetic process"/>
    <property type="evidence" value="ECO:0007669"/>
    <property type="project" value="UniProtKB-UniRule"/>
</dbReference>
<dbReference type="PANTHER" id="PTHR40039:SF1">
    <property type="entry name" value="PROTEIN DLTD"/>
    <property type="match status" value="1"/>
</dbReference>
<gene>
    <name evidence="2" type="primary">dltD</name>
    <name evidence="2" type="ORF">BACI71_70338</name>
</gene>
<dbReference type="InterPro" id="IPR023896">
    <property type="entry name" value="LTA_DltD"/>
</dbReference>
<keyword evidence="1" id="KW-1003">Cell membrane</keyword>